<evidence type="ECO:0000313" key="2">
    <source>
        <dbReference type="Proteomes" id="UP000422989"/>
    </source>
</evidence>
<proteinExistence type="predicted"/>
<accession>A0A6I6E4Z3</accession>
<sequence length="66" mass="7228">MDWLLLTILAGAALGLLLWGILRDRRAAPLPGDELRPHENQRAQYDADVARMRAAQRYTDGGGAGI</sequence>
<organism evidence="1 2">
    <name type="scientific">Microbacterium oryzae</name>
    <dbReference type="NCBI Taxonomy" id="743009"/>
    <lineage>
        <taxon>Bacteria</taxon>
        <taxon>Bacillati</taxon>
        <taxon>Actinomycetota</taxon>
        <taxon>Actinomycetes</taxon>
        <taxon>Micrococcales</taxon>
        <taxon>Microbacteriaceae</taxon>
        <taxon>Microbacterium</taxon>
    </lineage>
</organism>
<gene>
    <name evidence="1" type="ORF">D7D94_03730</name>
</gene>
<dbReference type="KEGG" id="moj:D7D94_03730"/>
<dbReference type="Proteomes" id="UP000422989">
    <property type="component" value="Chromosome"/>
</dbReference>
<reference evidence="1 2" key="1">
    <citation type="submission" date="2018-09" db="EMBL/GenBank/DDBJ databases">
        <title>Whole genome sequencing of Microbacterium oryzae strain MB-10T.</title>
        <authorList>
            <person name="Das S.K."/>
        </authorList>
    </citation>
    <scope>NUCLEOTIDE SEQUENCE [LARGE SCALE GENOMIC DNA]</scope>
    <source>
        <strain evidence="1 2">MB-10</strain>
    </source>
</reference>
<keyword evidence="2" id="KW-1185">Reference proteome</keyword>
<evidence type="ECO:0000313" key="1">
    <source>
        <dbReference type="EMBL" id="QGU26871.1"/>
    </source>
</evidence>
<dbReference type="AlphaFoldDB" id="A0A6I6E4Z3"/>
<dbReference type="EMBL" id="CP032550">
    <property type="protein sequence ID" value="QGU26871.1"/>
    <property type="molecule type" value="Genomic_DNA"/>
</dbReference>
<name>A0A6I6E4Z3_9MICO</name>
<protein>
    <submittedName>
        <fullName evidence="1">Uncharacterized protein</fullName>
    </submittedName>
</protein>